<dbReference type="Proteomes" id="UP001589590">
    <property type="component" value="Unassembled WGS sequence"/>
</dbReference>
<accession>A0ABV5GX67</accession>
<dbReference type="EMBL" id="JBHMFA010000004">
    <property type="protein sequence ID" value="MFB9104228.1"/>
    <property type="molecule type" value="Genomic_DNA"/>
</dbReference>
<dbReference type="NCBIfam" id="TIGR03514">
    <property type="entry name" value="GldB_lipo"/>
    <property type="match status" value="1"/>
</dbReference>
<evidence type="ECO:0000313" key="2">
    <source>
        <dbReference type="Proteomes" id="UP001589590"/>
    </source>
</evidence>
<name>A0ABV5GX67_9FLAO</name>
<gene>
    <name evidence="1" type="primary">gldB</name>
    <name evidence="1" type="ORF">ACFFU1_04930</name>
</gene>
<dbReference type="RefSeq" id="WP_290271427.1">
    <property type="nucleotide sequence ID" value="NZ_JAUFQP010000010.1"/>
</dbReference>
<proteinExistence type="predicted"/>
<dbReference type="InterPro" id="IPR019853">
    <property type="entry name" value="GldB-like"/>
</dbReference>
<dbReference type="Pfam" id="PF25594">
    <property type="entry name" value="GldB_lipo"/>
    <property type="match status" value="1"/>
</dbReference>
<organism evidence="1 2">
    <name type="scientific">Algibacter miyuki</name>
    <dbReference type="NCBI Taxonomy" id="1306933"/>
    <lineage>
        <taxon>Bacteria</taxon>
        <taxon>Pseudomonadati</taxon>
        <taxon>Bacteroidota</taxon>
        <taxon>Flavobacteriia</taxon>
        <taxon>Flavobacteriales</taxon>
        <taxon>Flavobacteriaceae</taxon>
        <taxon>Algibacter</taxon>
    </lineage>
</organism>
<comment type="caution">
    <text evidence="1">The sequence shown here is derived from an EMBL/GenBank/DDBJ whole genome shotgun (WGS) entry which is preliminary data.</text>
</comment>
<keyword evidence="2" id="KW-1185">Reference proteome</keyword>
<reference evidence="1 2" key="1">
    <citation type="submission" date="2024-09" db="EMBL/GenBank/DDBJ databases">
        <authorList>
            <person name="Sun Q."/>
            <person name="Mori K."/>
        </authorList>
    </citation>
    <scope>NUCLEOTIDE SEQUENCE [LARGE SCALE GENOMIC DNA]</scope>
    <source>
        <strain evidence="1 2">CECT 8300</strain>
    </source>
</reference>
<evidence type="ECO:0000313" key="1">
    <source>
        <dbReference type="EMBL" id="MFB9104228.1"/>
    </source>
</evidence>
<sequence length="323" mass="38269">MKHVFLYILVVICFFSCKEENAADLAVNQHKVDVVIERFDQQFAKTNEKSLPDIKRAYPFFFPKDVNDTEWIEKINDTLQQELAQEVSRVFPNFEIYESDVELLFSYIHYYFPTFKTPRVITTTSNVEYRNKVIVTDTIVLLALDTYLGRDHYFYEGIPRYIAEHLDKQEIVVDLAGEYAKKYIFQPKRKSLLDEMIYYGKVLYFKDKVLPFKKENERISYTAEQLDWTINNESSIWRYFVERELLFSTDAKLPNRFINAAPFSKFQLEGIDSESPGRIGQYIGWQIVKAYMENNDTPFKDMLIMDAEDIFNNSKFKPKKNNG</sequence>
<keyword evidence="1" id="KW-0449">Lipoprotein</keyword>
<protein>
    <submittedName>
        <fullName evidence="1">Gliding motility lipoprotein GldB</fullName>
    </submittedName>
</protein>